<dbReference type="HOGENOM" id="CLU_3421311_0_0_6"/>
<dbReference type="EMBL" id="FO704551">
    <property type="protein sequence ID" value="CDG20532.1"/>
    <property type="molecule type" value="Genomic_DNA"/>
</dbReference>
<dbReference type="KEGG" id="xpo:XPG1_0877"/>
<gene>
    <name evidence="1" type="ORF">XPG1_0877</name>
</gene>
<protein>
    <submittedName>
        <fullName evidence="1">Uncharacterized protein</fullName>
    </submittedName>
</protein>
<accession>A0A068QZP8</accession>
<evidence type="ECO:0000313" key="1">
    <source>
        <dbReference type="EMBL" id="CDG20532.1"/>
    </source>
</evidence>
<reference evidence="1 2" key="1">
    <citation type="submission" date="2013-07" db="EMBL/GenBank/DDBJ databases">
        <authorList>
            <person name="Genoscope - CEA"/>
        </authorList>
    </citation>
    <scope>NUCLEOTIDE SEQUENCE [LARGE SCALE GENOMIC DNA]</scope>
    <source>
        <strain evidence="1 2">G6</strain>
    </source>
</reference>
<organism evidence="1 2">
    <name type="scientific">Xenorhabdus poinarii G6</name>
    <dbReference type="NCBI Taxonomy" id="1354304"/>
    <lineage>
        <taxon>Bacteria</taxon>
        <taxon>Pseudomonadati</taxon>
        <taxon>Pseudomonadota</taxon>
        <taxon>Gammaproteobacteria</taxon>
        <taxon>Enterobacterales</taxon>
        <taxon>Morganellaceae</taxon>
        <taxon>Xenorhabdus</taxon>
    </lineage>
</organism>
<name>A0A068QZP8_9GAMM</name>
<keyword evidence="2" id="KW-1185">Reference proteome</keyword>
<sequence>MLIYLMKKKNRSSYAQTAYLQCAY</sequence>
<evidence type="ECO:0000313" key="2">
    <source>
        <dbReference type="Proteomes" id="UP000032735"/>
    </source>
</evidence>
<dbReference type="AlphaFoldDB" id="A0A068QZP8"/>
<dbReference type="Proteomes" id="UP000032735">
    <property type="component" value="Chromosome"/>
</dbReference>
<proteinExistence type="predicted"/>